<organism evidence="3 4">
    <name type="scientific">Levilactobacillus tongjiangensis</name>
    <dbReference type="NCBI Taxonomy" id="2486023"/>
    <lineage>
        <taxon>Bacteria</taxon>
        <taxon>Bacillati</taxon>
        <taxon>Bacillota</taxon>
        <taxon>Bacilli</taxon>
        <taxon>Lactobacillales</taxon>
        <taxon>Lactobacillaceae</taxon>
        <taxon>Levilactobacillus</taxon>
    </lineage>
</organism>
<sequence length="207" mass="23781">MSKKWRSWWLLLGVMALGIAGFTVTGQAATTGKVVVTYKVADGTVLARKTLKGKVGHQYKTSKKNRWVNPQMYAWNQKQPRHYRGKFTKKTIRVTYKFLTPTAFFRLWGGDGTQMTNIQMDGNHLIFDVSTSLKGAHFLRATNFTKGKVTVNNKYRLTRGKVFKGKISDTTFKSLVITRKRVQATFWAYNKLYTYKFTAKPLKLVHP</sequence>
<evidence type="ECO:0000259" key="2">
    <source>
        <dbReference type="Pfam" id="PF06458"/>
    </source>
</evidence>
<keyword evidence="4" id="KW-1185">Reference proteome</keyword>
<dbReference type="InterPro" id="IPR009459">
    <property type="entry name" value="MucBP_dom"/>
</dbReference>
<dbReference type="Gene3D" id="3.10.20.320">
    <property type="entry name" value="Putative peptidoglycan bound protein (lpxtg motif)"/>
    <property type="match status" value="1"/>
</dbReference>
<reference evidence="4" key="1">
    <citation type="journal article" date="2019" name="Int. J. Syst. Evol. Microbiol.">
        <title>The Global Catalogue of Microorganisms (GCM) 10K type strain sequencing project: providing services to taxonomists for standard genome sequencing and annotation.</title>
        <authorList>
            <consortium name="The Broad Institute Genomics Platform"/>
            <consortium name="The Broad Institute Genome Sequencing Center for Infectious Disease"/>
            <person name="Wu L."/>
            <person name="Ma J."/>
        </authorList>
    </citation>
    <scope>NUCLEOTIDE SEQUENCE [LARGE SCALE GENOMIC DNA]</scope>
    <source>
        <strain evidence="4">CCM 8905</strain>
    </source>
</reference>
<dbReference type="RefSeq" id="WP_125692799.1">
    <property type="nucleotide sequence ID" value="NZ_JBHSSK010000001.1"/>
</dbReference>
<evidence type="ECO:0000313" key="4">
    <source>
        <dbReference type="Proteomes" id="UP001596254"/>
    </source>
</evidence>
<gene>
    <name evidence="3" type="ORF">ACFP1G_00200</name>
</gene>
<feature type="domain" description="MucBP" evidence="2">
    <location>
        <begin position="33"/>
        <end position="97"/>
    </location>
</feature>
<comment type="caution">
    <text evidence="3">The sequence shown here is derived from an EMBL/GenBank/DDBJ whole genome shotgun (WGS) entry which is preliminary data.</text>
</comment>
<evidence type="ECO:0000313" key="3">
    <source>
        <dbReference type="EMBL" id="MFC6205931.1"/>
    </source>
</evidence>
<evidence type="ECO:0000256" key="1">
    <source>
        <dbReference type="ARBA" id="ARBA00022737"/>
    </source>
</evidence>
<accession>A0ABW1SP97</accession>
<dbReference type="Proteomes" id="UP001596254">
    <property type="component" value="Unassembled WGS sequence"/>
</dbReference>
<dbReference type="EMBL" id="JBHSSK010000001">
    <property type="protein sequence ID" value="MFC6205931.1"/>
    <property type="molecule type" value="Genomic_DNA"/>
</dbReference>
<protein>
    <submittedName>
        <fullName evidence="3">MucBP domain-containing protein</fullName>
    </submittedName>
</protein>
<dbReference type="Pfam" id="PF06458">
    <property type="entry name" value="MucBP"/>
    <property type="match status" value="1"/>
</dbReference>
<proteinExistence type="predicted"/>
<name>A0ABW1SP97_9LACO</name>
<keyword evidence="1" id="KW-0677">Repeat</keyword>